<dbReference type="InterPro" id="IPR003591">
    <property type="entry name" value="Leu-rich_rpt_typical-subtyp"/>
</dbReference>
<dbReference type="SMART" id="SM00408">
    <property type="entry name" value="IGc2"/>
    <property type="match status" value="12"/>
</dbReference>
<feature type="compositionally biased region" description="Polar residues" evidence="11">
    <location>
        <begin position="884"/>
        <end position="898"/>
    </location>
</feature>
<dbReference type="FunCoup" id="A0A671U087">
    <property type="interactions" value="249"/>
</dbReference>
<dbReference type="Pfam" id="PF07679">
    <property type="entry name" value="I-set"/>
    <property type="match status" value="7"/>
</dbReference>
<feature type="compositionally biased region" description="Polar residues" evidence="11">
    <location>
        <begin position="1489"/>
        <end position="1502"/>
    </location>
</feature>
<dbReference type="PANTHER" id="PTHR45842">
    <property type="entry name" value="SYNAPTIC ADHESION-LIKE MOLECULE SALM"/>
    <property type="match status" value="1"/>
</dbReference>
<feature type="region of interest" description="Disordered" evidence="11">
    <location>
        <begin position="1144"/>
        <end position="1168"/>
    </location>
</feature>
<evidence type="ECO:0000256" key="3">
    <source>
        <dbReference type="ARBA" id="ARBA00022692"/>
    </source>
</evidence>
<evidence type="ECO:0000259" key="12">
    <source>
        <dbReference type="PROSITE" id="PS50835"/>
    </source>
</evidence>
<dbReference type="InterPro" id="IPR032675">
    <property type="entry name" value="LRR_dom_sf"/>
</dbReference>
<dbReference type="SMART" id="SM00082">
    <property type="entry name" value="LRRCT"/>
    <property type="match status" value="1"/>
</dbReference>
<accession>A0A671U087</accession>
<evidence type="ECO:0000256" key="6">
    <source>
        <dbReference type="ARBA" id="ARBA00022989"/>
    </source>
</evidence>
<evidence type="ECO:0000313" key="13">
    <source>
        <dbReference type="Ensembl" id="ENSSAUP00010007729.1"/>
    </source>
</evidence>
<feature type="compositionally biased region" description="Low complexity" evidence="11">
    <location>
        <begin position="1264"/>
        <end position="1291"/>
    </location>
</feature>
<keyword evidence="14" id="KW-1185">Reference proteome</keyword>
<evidence type="ECO:0000256" key="10">
    <source>
        <dbReference type="ARBA" id="ARBA00023319"/>
    </source>
</evidence>
<feature type="compositionally biased region" description="Polar residues" evidence="11">
    <location>
        <begin position="1149"/>
        <end position="1168"/>
    </location>
</feature>
<feature type="domain" description="Ig-like" evidence="12">
    <location>
        <begin position="2120"/>
        <end position="2210"/>
    </location>
</feature>
<evidence type="ECO:0000256" key="7">
    <source>
        <dbReference type="ARBA" id="ARBA00023136"/>
    </source>
</evidence>
<evidence type="ECO:0000313" key="14">
    <source>
        <dbReference type="Proteomes" id="UP000472265"/>
    </source>
</evidence>
<name>A0A671U087_SPAAU</name>
<dbReference type="InterPro" id="IPR007110">
    <property type="entry name" value="Ig-like_dom"/>
</dbReference>
<feature type="region of interest" description="Disordered" evidence="11">
    <location>
        <begin position="1264"/>
        <end position="1317"/>
    </location>
</feature>
<dbReference type="Ensembl" id="ENSSAUT00010008265.1">
    <property type="protein sequence ID" value="ENSSAUP00010007729.1"/>
    <property type="gene ID" value="ENSSAUG00010003848.1"/>
</dbReference>
<feature type="compositionally biased region" description="Basic residues" evidence="11">
    <location>
        <begin position="1403"/>
        <end position="1412"/>
    </location>
</feature>
<dbReference type="PROSITE" id="PS51450">
    <property type="entry name" value="LRR"/>
    <property type="match status" value="1"/>
</dbReference>
<dbReference type="InterPro" id="IPR026906">
    <property type="entry name" value="LRR_5"/>
</dbReference>
<dbReference type="SUPFAM" id="SSF48726">
    <property type="entry name" value="Immunoglobulin"/>
    <property type="match status" value="12"/>
</dbReference>
<feature type="region of interest" description="Disordered" evidence="11">
    <location>
        <begin position="1329"/>
        <end position="1428"/>
    </location>
</feature>
<dbReference type="SMART" id="SM00369">
    <property type="entry name" value="LRR_TYP"/>
    <property type="match status" value="6"/>
</dbReference>
<dbReference type="GO" id="GO:0016020">
    <property type="term" value="C:membrane"/>
    <property type="evidence" value="ECO:0007669"/>
    <property type="project" value="UniProtKB-SubCell"/>
</dbReference>
<evidence type="ECO:0000256" key="5">
    <source>
        <dbReference type="ARBA" id="ARBA00022737"/>
    </source>
</evidence>
<feature type="domain" description="Ig-like" evidence="12">
    <location>
        <begin position="2213"/>
        <end position="2310"/>
    </location>
</feature>
<dbReference type="Pfam" id="PF13927">
    <property type="entry name" value="Ig_3"/>
    <property type="match status" value="4"/>
</dbReference>
<keyword evidence="7" id="KW-0472">Membrane</keyword>
<keyword evidence="4" id="KW-0732">Signal</keyword>
<dbReference type="InterPro" id="IPR050467">
    <property type="entry name" value="LRFN"/>
</dbReference>
<feature type="compositionally biased region" description="Polar residues" evidence="11">
    <location>
        <begin position="1561"/>
        <end position="1578"/>
    </location>
</feature>
<dbReference type="PANTHER" id="PTHR45842:SF2">
    <property type="entry name" value="IMMUNOGLOBULIN SUPERFAMILY MEMBER 10"/>
    <property type="match status" value="1"/>
</dbReference>
<feature type="domain" description="Ig-like" evidence="12">
    <location>
        <begin position="2508"/>
        <end position="2603"/>
    </location>
</feature>
<dbReference type="InterPro" id="IPR003598">
    <property type="entry name" value="Ig_sub2"/>
</dbReference>
<feature type="compositionally biased region" description="Polar residues" evidence="11">
    <location>
        <begin position="1352"/>
        <end position="1368"/>
    </location>
</feature>
<dbReference type="SMART" id="SM00406">
    <property type="entry name" value="IGv"/>
    <property type="match status" value="5"/>
</dbReference>
<dbReference type="InterPro" id="IPR013106">
    <property type="entry name" value="Ig_V-set"/>
</dbReference>
<feature type="compositionally biased region" description="Low complexity" evidence="11">
    <location>
        <begin position="1503"/>
        <end position="1522"/>
    </location>
</feature>
<feature type="region of interest" description="Disordered" evidence="11">
    <location>
        <begin position="749"/>
        <end position="799"/>
    </location>
</feature>
<dbReference type="Gene3D" id="3.80.10.10">
    <property type="entry name" value="Ribonuclease Inhibitor"/>
    <property type="match status" value="2"/>
</dbReference>
<feature type="region of interest" description="Disordered" evidence="11">
    <location>
        <begin position="1537"/>
        <end position="1578"/>
    </location>
</feature>
<dbReference type="FunFam" id="3.80.10.10:FF:000103">
    <property type="entry name" value="Immunoglobulin superfamily member 10"/>
    <property type="match status" value="1"/>
</dbReference>
<dbReference type="FunFam" id="2.60.40.10:FF:000621">
    <property type="entry name" value="Immunoglobulin superfamily member 10"/>
    <property type="match status" value="1"/>
</dbReference>
<evidence type="ECO:0000256" key="1">
    <source>
        <dbReference type="ARBA" id="ARBA00004167"/>
    </source>
</evidence>
<protein>
    <submittedName>
        <fullName evidence="13">Immunoglobulin superfamily member 10</fullName>
    </submittedName>
</protein>
<dbReference type="Pfam" id="PF13306">
    <property type="entry name" value="LRR_5"/>
    <property type="match status" value="1"/>
</dbReference>
<dbReference type="SUPFAM" id="SSF52058">
    <property type="entry name" value="L domain-like"/>
    <property type="match status" value="1"/>
</dbReference>
<dbReference type="InterPro" id="IPR003599">
    <property type="entry name" value="Ig_sub"/>
</dbReference>
<feature type="domain" description="Ig-like" evidence="12">
    <location>
        <begin position="1622"/>
        <end position="1715"/>
    </location>
</feature>
<keyword evidence="5" id="KW-0677">Repeat</keyword>
<dbReference type="Pfam" id="PF00047">
    <property type="entry name" value="ig"/>
    <property type="match status" value="1"/>
</dbReference>
<reference evidence="13" key="3">
    <citation type="submission" date="2025-09" db="UniProtKB">
        <authorList>
            <consortium name="Ensembl"/>
        </authorList>
    </citation>
    <scope>IDENTIFICATION</scope>
</reference>
<dbReference type="InParanoid" id="A0A671U087"/>
<feature type="compositionally biased region" description="Low complexity" evidence="11">
    <location>
        <begin position="1338"/>
        <end position="1351"/>
    </location>
</feature>
<feature type="compositionally biased region" description="Polar residues" evidence="11">
    <location>
        <begin position="835"/>
        <end position="844"/>
    </location>
</feature>
<feature type="region of interest" description="Disordered" evidence="11">
    <location>
        <begin position="826"/>
        <end position="898"/>
    </location>
</feature>
<evidence type="ECO:0000256" key="9">
    <source>
        <dbReference type="ARBA" id="ARBA00023180"/>
    </source>
</evidence>
<comment type="subcellular location">
    <subcellularLocation>
        <location evidence="1">Membrane</location>
        <topology evidence="1">Single-pass membrane protein</topology>
    </subcellularLocation>
</comment>
<dbReference type="FunFam" id="2.60.40.10:FF:000076">
    <property type="entry name" value="Leucine-rich repeat and Ig domain-containing 4"/>
    <property type="match status" value="1"/>
</dbReference>
<sequence>MSLSFVLSVCLNRRCLLLQLGFINGPGQTLIPLLRAAGAPSPRTMSVCACSASYLRRWLLTALLLLAAAVPPTSGDCPSSCACYVPTEVHCTFRYLTAIPDHIQPAVERINLGYNSITVLREDDLSGLDNLELLMLHSNTIHSIEDRAFQDLKSLQVLKMSFNKVKKINKEMFKGLDSVLRLHLDHNHIEFISPEAFYGLTNLQLVHLEGNHLQQLHPDTFITLRHSQVFKVSSVKNIHLSDNFLTTLPAELFSGCSELENIFLHGNPWTCDCRMKWFSAWAQRNTGVLKCKRDRRYPRGQLCPVCENPAPYHNRPLSLIPNDAFTCTKPWIQPNLKQKNISLDEGDFTPVSPKDFIAPLGSIQMNLTNQFYNDASLSCTVQRPSAFENLTQTLEEVEGNNVTLLTTDITTYLVCNIAYEHIQQLWQILATYSDTPMRLERGFMLARSPEMVYRYSELKTKKGEERIHTNIVADIKSSPAWLMQGEVSFQLDRTTTTYSTLHIKYQSVVSLRLENTSPKRDRYSWTMIKRDNQTKTEHTAVTGGVIQLNCQIQGEPKPLLEWILPDGSKVRAPFSSEDRRIIITAEGKLTLRGVDASDTGSYRCIATNYLDADILTFRVTVLSPDVEETEVNGIQLSRPLGESLVFDCSSSGSPKASVQWILPDHSVVDTSHGNRKVYENGTLLIQALTERDRGFYRCLVANHLGVDLLVSQVTVTQGRTETVTVLHSEGSGTEMEDEVDPRLTENTVALNEVPSSSPSDRTSQESRTVTSDRPYPKHRSQGRGGARGRLGHRRRGSVGNRRIWSSRVFDKASRRVDPQKFAELMKKAQDGSRVKSGTESNTGLSGDGEVGSGEDHNEDHLIIVPRTNERTTYNRGRGRMFGQENKQSESITQRGQHSNVATTVSYMQSDSTPIKYTFTNYPTGRSESQSDGITPYNTISHNTDLPSFDETSEFYALERSTKPGFNMRPVTLQLTVTDSSQETQLHFSGEQPPEPDTSTWAALSFTTDPDVTPMRDGPGQVVIHTSTDPESQTTFTAVTTTERQQDEITFHTTQTIKSPHLPAGSTIISRQQIHIIPHKNGRGGGRRRTFQGRRRIIKPSRITDIQSIINKLKQPSVKKEATVPYRIELTTDCCDKDKKETDLQVVKPTASSSSSLEGTERPASTQKTAASTTNYYITYKAPFTQTESRPEVSSGYITSADAPEFDPTIDPFLTTDKEPLVSSTDATTTTASKVIRGRIPWNRLFGSRERERIMGRLRKPFITPKTTTTTTTETTTATLTTTPAAVPTTTANSMAEPETLSPSRHKGNKEGSINDDYGDLSSADFELTTSGPSIHHLTTTSSSYYSRSTTSAETLPESQTLPSPSTVKPPTVENPDEAISSGSGGLPDNWLVARQRPGGTRGRQGRRRRPFMGRRPFNRPGITKLPPSTTTEALTTEVTTMETTTLPQLTVSFYKPLYTPSRKEDKTVITVSTDETLKEEKDLFEESEWSTSSNVPTYTPTKTSAIPSTTLSPTTTFMPTMTKGPYTTVRTRVHSNVRPPSQRYNGHNTPRPAIRRTRPTVQSSGARGSASNGFSFDSTTILRPEKGYTNTRAPYNNIGNPSVWSADVADFEPTTKVMTSKPRIVGGNAASFTVLSNSDAFLPCEAVGNPQPTITWKRFSSSTGNTITMKGRMGKFEVLNNGTLLIQNANIKDRGQYLCLAENDHGSDKLLVTVSVVAYPSRILEPKMREIKSHAGNTVEMKCKAEGRPTPMISWILANRTQVRGQTTEKARVSVSAEGTLVIEQVSVYDRGHYKCIASNPAGADTATVRLQVVAAPPGILEDKRQQVKAGESQTLWLPCTGQGSPQPTIHWVLHDGSIVRSKIPTSNTRISVFENGTLLIKDVTQADSGKYECIATSSTGSERRVVTLTVERRVSAPLIVETSMRMTELFFGDQLRLNCSATGDPKPRIIWRLPSKAVVDQWHRMGSRIQVLDNGTLIVGSVSDKDAGDYICVARSKIGDDLQIMRVGVSMTPAKIEPKLHGKKQVPYGKDLKVDCKASGSPKPEISWGLPDGTVVNSALQSDASSGGGRARRYTLFDNGTLYLNQVGISEEGDYTCYAENQGGKDEMIVHISVVTAAPRIRPPSHTYARVKPGRNIRFDCEALGEPKPKILWMLPTNDVIAASNERYLMHVNGSLDIRNVKVMDAGDYICIARNPAGENRKVYKLDIDGNPPVINGYQQNRTVIKDVAVKFARKLIDCKVEGNPTPIITWIMPDNIFLTAPYFGSRINVHHNGTLEIRNVRPTDTAEFICMARNDEGEAVMVVQLEVSGTLRRPIFKNPFNERIVSRIGKTTVLNCSADGHPMPEIIWTLPNGTRFTSGPDRGPRHHLGSEGTLIIYNPSKEDAGKYRCGARNIVGYIEKLIILDVGQKPYILTRPRGIIRSVSGDPLFLHCLSDGSPRPRIYWTIPDGHTLTRPQVLGRYQLLQNGTLVVQDTTLHDRGNYVCRARNDAGEAVLTVPVVIIAYRPRITAGPPPNVKAVTGTPIHLNCAATGIPKPEITWELPDRSVLSAAEQGRPMGSELLHPQGTLIIQRPTVSDSGTYKCMAKNQLGTDSKATYVRVL</sequence>
<evidence type="ECO:0000256" key="8">
    <source>
        <dbReference type="ARBA" id="ARBA00023157"/>
    </source>
</evidence>
<keyword evidence="3" id="KW-0812">Transmembrane</keyword>
<keyword evidence="9" id="KW-0325">Glycoprotein</keyword>
<dbReference type="InterPro" id="IPR036179">
    <property type="entry name" value="Ig-like_dom_sf"/>
</dbReference>
<feature type="domain" description="Ig-like" evidence="12">
    <location>
        <begin position="518"/>
        <end position="620"/>
    </location>
</feature>
<dbReference type="SMART" id="SM00409">
    <property type="entry name" value="IG"/>
    <property type="match status" value="12"/>
</dbReference>
<feature type="domain" description="Ig-like" evidence="12">
    <location>
        <begin position="2316"/>
        <end position="2395"/>
    </location>
</feature>
<gene>
    <name evidence="13" type="primary">IGSF10</name>
    <name evidence="13" type="synonym">igsf10</name>
</gene>
<evidence type="ECO:0000256" key="4">
    <source>
        <dbReference type="ARBA" id="ARBA00022729"/>
    </source>
</evidence>
<keyword evidence="8" id="KW-1015">Disulfide bond</keyword>
<dbReference type="InterPro" id="IPR000483">
    <property type="entry name" value="Cys-rich_flank_reg_C"/>
</dbReference>
<evidence type="ECO:0000256" key="11">
    <source>
        <dbReference type="SAM" id="MobiDB-lite"/>
    </source>
</evidence>
<dbReference type="InterPro" id="IPR013098">
    <property type="entry name" value="Ig_I-set"/>
</dbReference>
<feature type="domain" description="Ig-like" evidence="12">
    <location>
        <begin position="2014"/>
        <end position="2114"/>
    </location>
</feature>
<feature type="domain" description="Ig-like" evidence="12">
    <location>
        <begin position="1818"/>
        <end position="1910"/>
    </location>
</feature>
<feature type="domain" description="Ig-like" evidence="12">
    <location>
        <begin position="1918"/>
        <end position="2011"/>
    </location>
</feature>
<dbReference type="InterPro" id="IPR001611">
    <property type="entry name" value="Leu-rich_rpt"/>
</dbReference>
<feature type="region of interest" description="Disordered" evidence="11">
    <location>
        <begin position="1482"/>
        <end position="1523"/>
    </location>
</feature>
<proteinExistence type="predicted"/>
<dbReference type="InterPro" id="IPR013783">
    <property type="entry name" value="Ig-like_fold"/>
</dbReference>
<keyword evidence="10" id="KW-0393">Immunoglobulin domain</keyword>
<dbReference type="FunFam" id="2.60.40.10:FF:001377">
    <property type="entry name" value="Matrix remodeling associated 5"/>
    <property type="match status" value="1"/>
</dbReference>
<feature type="compositionally biased region" description="Polar residues" evidence="11">
    <location>
        <begin position="749"/>
        <end position="771"/>
    </location>
</feature>
<feature type="domain" description="Ig-like" evidence="12">
    <location>
        <begin position="624"/>
        <end position="716"/>
    </location>
</feature>
<dbReference type="Proteomes" id="UP000472265">
    <property type="component" value="Chromosome 2"/>
</dbReference>
<organism evidence="13 14">
    <name type="scientific">Sparus aurata</name>
    <name type="common">Gilthead sea bream</name>
    <dbReference type="NCBI Taxonomy" id="8175"/>
    <lineage>
        <taxon>Eukaryota</taxon>
        <taxon>Metazoa</taxon>
        <taxon>Chordata</taxon>
        <taxon>Craniata</taxon>
        <taxon>Vertebrata</taxon>
        <taxon>Euteleostomi</taxon>
        <taxon>Actinopterygii</taxon>
        <taxon>Neopterygii</taxon>
        <taxon>Teleostei</taxon>
        <taxon>Neoteleostei</taxon>
        <taxon>Acanthomorphata</taxon>
        <taxon>Eupercaria</taxon>
        <taxon>Spariformes</taxon>
        <taxon>Sparidae</taxon>
        <taxon>Sparus</taxon>
    </lineage>
</organism>
<dbReference type="Pfam" id="PF13855">
    <property type="entry name" value="LRR_8"/>
    <property type="match status" value="1"/>
</dbReference>
<dbReference type="GO" id="GO:0005576">
    <property type="term" value="C:extracellular region"/>
    <property type="evidence" value="ECO:0007669"/>
    <property type="project" value="TreeGrafter"/>
</dbReference>
<reference evidence="13" key="2">
    <citation type="submission" date="2025-08" db="UniProtKB">
        <authorList>
            <consortium name="Ensembl"/>
        </authorList>
    </citation>
    <scope>IDENTIFICATION</scope>
</reference>
<keyword evidence="2" id="KW-0433">Leucine-rich repeat</keyword>
<keyword evidence="6" id="KW-1133">Transmembrane helix</keyword>
<dbReference type="Gene3D" id="2.60.40.10">
    <property type="entry name" value="Immunoglobulins"/>
    <property type="match status" value="12"/>
</dbReference>
<feature type="compositionally biased region" description="Polar residues" evidence="11">
    <location>
        <begin position="1538"/>
        <end position="1548"/>
    </location>
</feature>
<dbReference type="PROSITE" id="PS50835">
    <property type="entry name" value="IG_LIKE"/>
    <property type="match status" value="12"/>
</dbReference>
<reference evidence="13" key="1">
    <citation type="submission" date="2021-04" db="EMBL/GenBank/DDBJ databases">
        <authorList>
            <consortium name="Wellcome Sanger Institute Data Sharing"/>
        </authorList>
    </citation>
    <scope>NUCLEOTIDE SEQUENCE [LARGE SCALE GENOMIC DNA]</scope>
</reference>
<feature type="domain" description="Ig-like" evidence="12">
    <location>
        <begin position="1720"/>
        <end position="1812"/>
    </location>
</feature>
<dbReference type="FunFam" id="2.60.40.10:FF:001373">
    <property type="entry name" value="Immunoglobulin superfamily member 10"/>
    <property type="match status" value="1"/>
</dbReference>
<dbReference type="GeneTree" id="ENSGT00940000158290"/>
<feature type="domain" description="Ig-like" evidence="12">
    <location>
        <begin position="2412"/>
        <end position="2498"/>
    </location>
</feature>
<dbReference type="CDD" id="cd00096">
    <property type="entry name" value="Ig"/>
    <property type="match status" value="4"/>
</dbReference>
<dbReference type="FunFam" id="2.60.40.10:FF:000032">
    <property type="entry name" value="palladin isoform X1"/>
    <property type="match status" value="2"/>
</dbReference>
<evidence type="ECO:0000256" key="2">
    <source>
        <dbReference type="ARBA" id="ARBA00022614"/>
    </source>
</evidence>
<dbReference type="InterPro" id="IPR013151">
    <property type="entry name" value="Immunoglobulin_dom"/>
</dbReference>
<dbReference type="OMA" id="VTWIMPD"/>